<dbReference type="AlphaFoldDB" id="A0A2S4K158"/>
<comment type="caution">
    <text evidence="1">The sequence shown here is derived from an EMBL/GenBank/DDBJ whole genome shotgun (WGS) entry which is preliminary data.</text>
</comment>
<sequence>MLMKNLITEVASFKALGDRPDSEIIEIVSELEREFHGRQEGFIDSELFHDAREETWHMVQHWRSLDEARASSREMMRSDVTTRFREALDPGTVTIRFYPCLGRWSAASD</sequence>
<gene>
    <name evidence="1" type="ORF">AU468_01105</name>
</gene>
<evidence type="ECO:0000313" key="1">
    <source>
        <dbReference type="EMBL" id="POR05503.1"/>
    </source>
</evidence>
<dbReference type="InterPro" id="IPR011008">
    <property type="entry name" value="Dimeric_a/b-barrel"/>
</dbReference>
<accession>A0A2S4K158</accession>
<reference evidence="2" key="1">
    <citation type="submission" date="2015-12" db="EMBL/GenBank/DDBJ databases">
        <authorList>
            <person name="Lodha T.D."/>
            <person name="Chintalapati S."/>
            <person name="Chintalapati V.R."/>
            <person name="Sravanthi T."/>
        </authorList>
    </citation>
    <scope>NUCLEOTIDE SEQUENCE [LARGE SCALE GENOMIC DNA]</scope>
    <source>
        <strain evidence="2">JC133</strain>
    </source>
</reference>
<dbReference type="EMBL" id="LPWH01000002">
    <property type="protein sequence ID" value="POR05503.1"/>
    <property type="molecule type" value="Genomic_DNA"/>
</dbReference>
<evidence type="ECO:0000313" key="2">
    <source>
        <dbReference type="Proteomes" id="UP000237350"/>
    </source>
</evidence>
<proteinExistence type="predicted"/>
<dbReference type="Proteomes" id="UP000237350">
    <property type="component" value="Unassembled WGS sequence"/>
</dbReference>
<organism evidence="1 2">
    <name type="scientific">Alkalispirochaeta sphaeroplastigenens</name>
    <dbReference type="NCBI Taxonomy" id="1187066"/>
    <lineage>
        <taxon>Bacteria</taxon>
        <taxon>Pseudomonadati</taxon>
        <taxon>Spirochaetota</taxon>
        <taxon>Spirochaetia</taxon>
        <taxon>Spirochaetales</taxon>
        <taxon>Spirochaetaceae</taxon>
        <taxon>Alkalispirochaeta</taxon>
    </lineage>
</organism>
<dbReference type="SUPFAM" id="SSF54909">
    <property type="entry name" value="Dimeric alpha+beta barrel"/>
    <property type="match status" value="1"/>
</dbReference>
<name>A0A2S4K158_9SPIO</name>
<keyword evidence="2" id="KW-1185">Reference proteome</keyword>
<evidence type="ECO:0008006" key="3">
    <source>
        <dbReference type="Google" id="ProtNLM"/>
    </source>
</evidence>
<protein>
    <recommendedName>
        <fullName evidence="3">ABM domain-containing protein</fullName>
    </recommendedName>
</protein>